<evidence type="ECO:0000313" key="1">
    <source>
        <dbReference type="EMBL" id="PAP92768.1"/>
    </source>
</evidence>
<dbReference type="EMBL" id="NPKH01000033">
    <property type="protein sequence ID" value="PAP92768.1"/>
    <property type="molecule type" value="Genomic_DNA"/>
</dbReference>
<name>A0A271KAG9_9HYPH</name>
<dbReference type="RefSeq" id="WP_095520963.1">
    <property type="nucleotide sequence ID" value="NZ_NPKH01000033.1"/>
</dbReference>
<gene>
    <name evidence="1" type="ORF">CIT31_26110</name>
</gene>
<keyword evidence="2" id="KW-1185">Reference proteome</keyword>
<dbReference type="Proteomes" id="UP000215931">
    <property type="component" value="Unassembled WGS sequence"/>
</dbReference>
<sequence length="73" mass="7845">MSNREIGTSHTLGLRVADLKARMQSARITGHEMKTFQKVAAVMGGGEGSLRLDADDLIAASFVVETLDDPRSN</sequence>
<dbReference type="AlphaFoldDB" id="A0A271KAG9"/>
<protein>
    <submittedName>
        <fullName evidence="1">Uncharacterized protein</fullName>
    </submittedName>
</protein>
<dbReference type="OrthoDB" id="8084644at2"/>
<evidence type="ECO:0000313" key="2">
    <source>
        <dbReference type="Proteomes" id="UP000215931"/>
    </source>
</evidence>
<comment type="caution">
    <text evidence="1">The sequence shown here is derived from an EMBL/GenBank/DDBJ whole genome shotgun (WGS) entry which is preliminary data.</text>
</comment>
<proteinExistence type="predicted"/>
<reference evidence="1 2" key="1">
    <citation type="submission" date="2017-08" db="EMBL/GenBank/DDBJ databases">
        <title>Mesorhizobium wenxinae sp. nov., a novel rhizobial species isolated from root nodules of chickpea (Cicer arietinum L.).</title>
        <authorList>
            <person name="Zhang J."/>
        </authorList>
    </citation>
    <scope>NUCLEOTIDE SEQUENCE [LARGE SCALE GENOMIC DNA]</scope>
    <source>
        <strain evidence="2">WYCCWR 10019</strain>
    </source>
</reference>
<organism evidence="1 2">
    <name type="scientific">Mesorhizobium wenxiniae</name>
    <dbReference type="NCBI Taxonomy" id="2014805"/>
    <lineage>
        <taxon>Bacteria</taxon>
        <taxon>Pseudomonadati</taxon>
        <taxon>Pseudomonadota</taxon>
        <taxon>Alphaproteobacteria</taxon>
        <taxon>Hyphomicrobiales</taxon>
        <taxon>Phyllobacteriaceae</taxon>
        <taxon>Mesorhizobium</taxon>
    </lineage>
</organism>
<accession>A0A271KAG9</accession>